<dbReference type="RefSeq" id="WP_142899167.1">
    <property type="nucleotide sequence ID" value="NZ_ML660062.1"/>
</dbReference>
<feature type="domain" description="AB hydrolase-1" evidence="1">
    <location>
        <begin position="65"/>
        <end position="294"/>
    </location>
</feature>
<dbReference type="InterPro" id="IPR050266">
    <property type="entry name" value="AB_hydrolase_sf"/>
</dbReference>
<dbReference type="InterPro" id="IPR029058">
    <property type="entry name" value="AB_hydrolase_fold"/>
</dbReference>
<gene>
    <name evidence="2" type="ORF">FKG95_24930</name>
</gene>
<dbReference type="EMBL" id="VHSH01000011">
    <property type="protein sequence ID" value="TQV73267.1"/>
    <property type="molecule type" value="Genomic_DNA"/>
</dbReference>
<keyword evidence="3" id="KW-1185">Reference proteome</keyword>
<reference evidence="2 3" key="1">
    <citation type="submission" date="2019-06" db="EMBL/GenBank/DDBJ databases">
        <title>Whole genome sequence for Rhodospirillaceae sp. R148.</title>
        <authorList>
            <person name="Wang G."/>
        </authorList>
    </citation>
    <scope>NUCLEOTIDE SEQUENCE [LARGE SCALE GENOMIC DNA]</scope>
    <source>
        <strain evidence="2 3">R148</strain>
    </source>
</reference>
<protein>
    <submittedName>
        <fullName evidence="2">Alpha/beta hydrolase</fullName>
    </submittedName>
</protein>
<evidence type="ECO:0000259" key="1">
    <source>
        <dbReference type="Pfam" id="PF00561"/>
    </source>
</evidence>
<dbReference type="PANTHER" id="PTHR43798">
    <property type="entry name" value="MONOACYLGLYCEROL LIPASE"/>
    <property type="match status" value="1"/>
</dbReference>
<dbReference type="InterPro" id="IPR000073">
    <property type="entry name" value="AB_hydrolase_1"/>
</dbReference>
<comment type="caution">
    <text evidence="2">The sequence shown here is derived from an EMBL/GenBank/DDBJ whole genome shotgun (WGS) entry which is preliminary data.</text>
</comment>
<dbReference type="PRINTS" id="PR00111">
    <property type="entry name" value="ABHYDROLASE"/>
</dbReference>
<dbReference type="Pfam" id="PF00561">
    <property type="entry name" value="Abhydrolase_1"/>
    <property type="match status" value="1"/>
</dbReference>
<proteinExistence type="predicted"/>
<dbReference type="GO" id="GO:0016020">
    <property type="term" value="C:membrane"/>
    <property type="evidence" value="ECO:0007669"/>
    <property type="project" value="TreeGrafter"/>
</dbReference>
<dbReference type="Proteomes" id="UP000315252">
    <property type="component" value="Unassembled WGS sequence"/>
</dbReference>
<dbReference type="AlphaFoldDB" id="A0A545T7R5"/>
<evidence type="ECO:0000313" key="2">
    <source>
        <dbReference type="EMBL" id="TQV73267.1"/>
    </source>
</evidence>
<organism evidence="2 3">
    <name type="scientific">Denitrobaculum tricleocarpae</name>
    <dbReference type="NCBI Taxonomy" id="2591009"/>
    <lineage>
        <taxon>Bacteria</taxon>
        <taxon>Pseudomonadati</taxon>
        <taxon>Pseudomonadota</taxon>
        <taxon>Alphaproteobacteria</taxon>
        <taxon>Rhodospirillales</taxon>
        <taxon>Rhodospirillaceae</taxon>
        <taxon>Denitrobaculum</taxon>
    </lineage>
</organism>
<name>A0A545T7R5_9PROT</name>
<accession>A0A545T7R5</accession>
<dbReference type="Gene3D" id="3.40.50.1820">
    <property type="entry name" value="alpha/beta hydrolase"/>
    <property type="match status" value="1"/>
</dbReference>
<dbReference type="GO" id="GO:0016787">
    <property type="term" value="F:hydrolase activity"/>
    <property type="evidence" value="ECO:0007669"/>
    <property type="project" value="UniProtKB-KW"/>
</dbReference>
<evidence type="ECO:0000313" key="3">
    <source>
        <dbReference type="Proteomes" id="UP000315252"/>
    </source>
</evidence>
<dbReference type="PANTHER" id="PTHR43798:SF33">
    <property type="entry name" value="HYDROLASE, PUTATIVE (AFU_ORTHOLOGUE AFUA_2G14860)-RELATED"/>
    <property type="match status" value="1"/>
</dbReference>
<keyword evidence="2" id="KW-0378">Hydrolase</keyword>
<dbReference type="SUPFAM" id="SSF53474">
    <property type="entry name" value="alpha/beta-Hydrolases"/>
    <property type="match status" value="1"/>
</dbReference>
<sequence>MWDEVTNILAAMGTLLNSIGDFFLEKAIAAESRRAGLVRDSLQLSFGDVEFLRSANSASGALSEALVLLHGAAADKTSWLRFAQHLKSGLPLIIPDLPGHGKSVSDIGLDYGIQYQAARLKEFLAALGIKRAHLIGNSMGGAIAIQLAATSPALVASLVLIDTAGADVTPSWLRQHVEKTGINPMLEVRDASDYRAMMRIGMEAPPYIPGIMVSALAREFVKRTAINRKIAEDIAQDLDQTAHLPKITTPTLILWGAMDKIFHVDNAEFLHREITNSRKIVMEKVGHVPMVEAPKEVALVCSEFFRDVVE</sequence>
<dbReference type="OrthoDB" id="9799612at2"/>